<gene>
    <name evidence="10" type="ORF">AMPC_12930</name>
</gene>
<dbReference type="Gene3D" id="3.30.70.2170">
    <property type="match status" value="1"/>
</dbReference>
<evidence type="ECO:0000256" key="7">
    <source>
        <dbReference type="ARBA" id="ARBA00023136"/>
    </source>
</evidence>
<accession>A0ABN6N4T4</accession>
<evidence type="ECO:0000256" key="6">
    <source>
        <dbReference type="ARBA" id="ARBA00023065"/>
    </source>
</evidence>
<dbReference type="RefSeq" id="WP_248345363.1">
    <property type="nucleotide sequence ID" value="NZ_AP025592.1"/>
</dbReference>
<feature type="compositionally biased region" description="Low complexity" evidence="8">
    <location>
        <begin position="84"/>
        <end position="97"/>
    </location>
</feature>
<comment type="similarity">
    <text evidence="2">Belongs to the V-ATPase 116 kDa subunit family.</text>
</comment>
<protein>
    <recommendedName>
        <fullName evidence="12">V-type ATP synthase subunit I</fullName>
    </recommendedName>
</protein>
<dbReference type="Proteomes" id="UP001162734">
    <property type="component" value="Chromosome"/>
</dbReference>
<keyword evidence="4 9" id="KW-0812">Transmembrane</keyword>
<feature type="transmembrane region" description="Helical" evidence="9">
    <location>
        <begin position="523"/>
        <end position="545"/>
    </location>
</feature>
<feature type="transmembrane region" description="Helical" evidence="9">
    <location>
        <begin position="496"/>
        <end position="517"/>
    </location>
</feature>
<dbReference type="InterPro" id="IPR002490">
    <property type="entry name" value="V-ATPase_116kDa_su"/>
</dbReference>
<evidence type="ECO:0000256" key="2">
    <source>
        <dbReference type="ARBA" id="ARBA00009904"/>
    </source>
</evidence>
<feature type="transmembrane region" description="Helical" evidence="9">
    <location>
        <begin position="584"/>
        <end position="604"/>
    </location>
</feature>
<keyword evidence="5 9" id="KW-1133">Transmembrane helix</keyword>
<comment type="subcellular location">
    <subcellularLocation>
        <location evidence="1">Membrane</location>
        <topology evidence="1">Multi-pass membrane protein</topology>
    </subcellularLocation>
</comment>
<evidence type="ECO:0000256" key="3">
    <source>
        <dbReference type="ARBA" id="ARBA00022448"/>
    </source>
</evidence>
<evidence type="ECO:0000313" key="10">
    <source>
        <dbReference type="EMBL" id="BDG08180.1"/>
    </source>
</evidence>
<keyword evidence="3" id="KW-0813">Transport</keyword>
<keyword evidence="6" id="KW-0406">Ion transport</keyword>
<keyword evidence="7 9" id="KW-0472">Membrane</keyword>
<dbReference type="PANTHER" id="PTHR11629">
    <property type="entry name" value="VACUOLAR PROTON ATPASES"/>
    <property type="match status" value="1"/>
</dbReference>
<dbReference type="EMBL" id="AP025592">
    <property type="protein sequence ID" value="BDG08180.1"/>
    <property type="molecule type" value="Genomic_DNA"/>
</dbReference>
<evidence type="ECO:0000256" key="8">
    <source>
        <dbReference type="SAM" id="MobiDB-lite"/>
    </source>
</evidence>
<organism evidence="10 11">
    <name type="scientific">Anaeromyxobacter paludicola</name>
    <dbReference type="NCBI Taxonomy" id="2918171"/>
    <lineage>
        <taxon>Bacteria</taxon>
        <taxon>Pseudomonadati</taxon>
        <taxon>Myxococcota</taxon>
        <taxon>Myxococcia</taxon>
        <taxon>Myxococcales</taxon>
        <taxon>Cystobacterineae</taxon>
        <taxon>Anaeromyxobacteraceae</taxon>
        <taxon>Anaeromyxobacter</taxon>
    </lineage>
</organism>
<feature type="region of interest" description="Disordered" evidence="8">
    <location>
        <begin position="84"/>
        <end position="105"/>
    </location>
</feature>
<keyword evidence="11" id="KW-1185">Reference proteome</keyword>
<feature type="transmembrane region" description="Helical" evidence="9">
    <location>
        <begin position="557"/>
        <end position="578"/>
    </location>
</feature>
<dbReference type="Gene3D" id="1.20.1460.20">
    <property type="match status" value="1"/>
</dbReference>
<name>A0ABN6N4T4_9BACT</name>
<reference evidence="11" key="1">
    <citation type="journal article" date="2022" name="Int. J. Syst. Evol. Microbiol.">
        <title>Anaeromyxobacter oryzae sp. nov., Anaeromyxobacter diazotrophicus sp. nov. and Anaeromyxobacter paludicola sp. nov., isolated from paddy soils.</title>
        <authorList>
            <person name="Itoh H."/>
            <person name="Xu Z."/>
            <person name="Mise K."/>
            <person name="Masuda Y."/>
            <person name="Ushijima N."/>
            <person name="Hayakawa C."/>
            <person name="Shiratori Y."/>
            <person name="Senoo K."/>
        </authorList>
    </citation>
    <scope>NUCLEOTIDE SEQUENCE [LARGE SCALE GENOMIC DNA]</scope>
    <source>
        <strain evidence="11">Red630</strain>
    </source>
</reference>
<evidence type="ECO:0008006" key="12">
    <source>
        <dbReference type="Google" id="ProtNLM"/>
    </source>
</evidence>
<evidence type="ECO:0000256" key="5">
    <source>
        <dbReference type="ARBA" id="ARBA00022989"/>
    </source>
</evidence>
<proteinExistence type="inferred from homology"/>
<evidence type="ECO:0000256" key="9">
    <source>
        <dbReference type="SAM" id="Phobius"/>
    </source>
</evidence>
<evidence type="ECO:0000256" key="1">
    <source>
        <dbReference type="ARBA" id="ARBA00004141"/>
    </source>
</evidence>
<feature type="transmembrane region" description="Helical" evidence="9">
    <location>
        <begin position="373"/>
        <end position="403"/>
    </location>
</feature>
<feature type="transmembrane region" description="Helical" evidence="9">
    <location>
        <begin position="415"/>
        <end position="437"/>
    </location>
</feature>
<evidence type="ECO:0000313" key="11">
    <source>
        <dbReference type="Proteomes" id="UP001162734"/>
    </source>
</evidence>
<dbReference type="Gene3D" id="3.30.70.2750">
    <property type="match status" value="1"/>
</dbReference>
<dbReference type="PANTHER" id="PTHR11629:SF63">
    <property type="entry name" value="V-TYPE PROTON ATPASE SUBUNIT A"/>
    <property type="match status" value="1"/>
</dbReference>
<evidence type="ECO:0000256" key="4">
    <source>
        <dbReference type="ARBA" id="ARBA00022692"/>
    </source>
</evidence>
<sequence length="637" mass="66800">MILPMVKVQVIGPRRLLSEALRFLHGQGVLHLRRPGPGAAAFLRPVPLGGEEAARVRSLEASLRRIEAALALLPAREARAAARAEGAAPRGAAGAPEPEADSAEVTRRIEAVEGTLAQAASRKAALAEESRAIAQARRALTALSPLWKLMTDAPGTRSFGLLLKRGGEEALPLLEREIARLTDGAYDLHARAIAGGETALLLAVPRWRAAQVSGLLFERGVEELKLPPAFAGRPPAEVLLALADREHVGIPRERAALDAGLATLARAEAAALEAAAGRARERLDALRAMGDCAETGHAFVVTGYLPRERLAALAEGIRGACGGRLTLFEYPVSRRELEEVPVVLRNPAWLRPFERLLALVPPPRYGSIDPTPWLAFTFPFFLGLVLGDVAIGLFVGTASAWAFWRFRRGGVGRDVAVVGLACALSTVAFGFLFGEVLGDAGARAGLHPIWIERRGAILTLLAATVGVGLAHVALGLALGVAEVLHGGERREILGRLARLGLLAGAVLALGGGTGFLPSWAARAGYAVLAVSAVTGIAADGFLAPLELVMFLGNVLSYARLMALGLASVLLAEAANLIAATLDPAVLGICIAVLLHAVNATLGLLSPAVASLRLHYVEFFEKFYESGGTPYRPLGGTA</sequence>
<feature type="transmembrane region" description="Helical" evidence="9">
    <location>
        <begin position="457"/>
        <end position="484"/>
    </location>
</feature>